<evidence type="ECO:0000313" key="3">
    <source>
        <dbReference type="Proteomes" id="UP001500979"/>
    </source>
</evidence>
<dbReference type="PRINTS" id="PR00364">
    <property type="entry name" value="DISEASERSIST"/>
</dbReference>
<dbReference type="Pfam" id="PF25872">
    <property type="entry name" value="HTH_77"/>
    <property type="match status" value="1"/>
</dbReference>
<dbReference type="Gene3D" id="1.10.10.10">
    <property type="entry name" value="Winged helix-like DNA-binding domain superfamily/Winged helix DNA-binding domain"/>
    <property type="match status" value="1"/>
</dbReference>
<reference evidence="2 3" key="1">
    <citation type="journal article" date="2019" name="Int. J. Syst. Evol. Microbiol.">
        <title>The Global Catalogue of Microorganisms (GCM) 10K type strain sequencing project: providing services to taxonomists for standard genome sequencing and annotation.</title>
        <authorList>
            <consortium name="The Broad Institute Genomics Platform"/>
            <consortium name="The Broad Institute Genome Sequencing Center for Infectious Disease"/>
            <person name="Wu L."/>
            <person name="Ma J."/>
        </authorList>
    </citation>
    <scope>NUCLEOTIDE SEQUENCE [LARGE SCALE GENOMIC DNA]</scope>
    <source>
        <strain evidence="2 3">JCM 9383</strain>
    </source>
</reference>
<feature type="domain" description="HTH luxR-type" evidence="1">
    <location>
        <begin position="700"/>
        <end position="764"/>
    </location>
</feature>
<dbReference type="SUPFAM" id="SSF52540">
    <property type="entry name" value="P-loop containing nucleoside triphosphate hydrolases"/>
    <property type="match status" value="1"/>
</dbReference>
<dbReference type="PANTHER" id="PTHR47691:SF3">
    <property type="entry name" value="HTH-TYPE TRANSCRIPTIONAL REGULATOR RV0890C-RELATED"/>
    <property type="match status" value="1"/>
</dbReference>
<proteinExistence type="predicted"/>
<dbReference type="InterPro" id="IPR027417">
    <property type="entry name" value="P-loop_NTPase"/>
</dbReference>
<dbReference type="RefSeq" id="WP_344682102.1">
    <property type="nucleotide sequence ID" value="NZ_BAAAUX010000016.1"/>
</dbReference>
<dbReference type="Gene3D" id="3.40.50.300">
    <property type="entry name" value="P-loop containing nucleotide triphosphate hydrolases"/>
    <property type="match status" value="1"/>
</dbReference>
<dbReference type="SMART" id="SM00421">
    <property type="entry name" value="HTH_LUXR"/>
    <property type="match status" value="1"/>
</dbReference>
<evidence type="ECO:0000313" key="2">
    <source>
        <dbReference type="EMBL" id="GAA2802044.1"/>
    </source>
</evidence>
<dbReference type="PANTHER" id="PTHR47691">
    <property type="entry name" value="REGULATOR-RELATED"/>
    <property type="match status" value="1"/>
</dbReference>
<dbReference type="InterPro" id="IPR058852">
    <property type="entry name" value="HTH_77"/>
</dbReference>
<dbReference type="InterPro" id="IPR036388">
    <property type="entry name" value="WH-like_DNA-bd_sf"/>
</dbReference>
<accession>A0ABN3VG46</accession>
<dbReference type="SUPFAM" id="SSF48452">
    <property type="entry name" value="TPR-like"/>
    <property type="match status" value="1"/>
</dbReference>
<dbReference type="CDD" id="cd06170">
    <property type="entry name" value="LuxR_C_like"/>
    <property type="match status" value="1"/>
</dbReference>
<organism evidence="2 3">
    <name type="scientific">Saccharopolyspora taberi</name>
    <dbReference type="NCBI Taxonomy" id="60895"/>
    <lineage>
        <taxon>Bacteria</taxon>
        <taxon>Bacillati</taxon>
        <taxon>Actinomycetota</taxon>
        <taxon>Actinomycetes</taxon>
        <taxon>Pseudonocardiales</taxon>
        <taxon>Pseudonocardiaceae</taxon>
        <taxon>Saccharopolyspora</taxon>
    </lineage>
</organism>
<sequence length="764" mass="84635">MTRSASERRSGLPADTTSFVGRRQELGEVKRLLSAYRLTTLTGPGGVGKTRLALRAAADVRRAFHDQVWFADLAGLREPDLVPHAVAEALDLHEQSARPVIDTLVDRLDGDPLLLVLDNCEHLVDACASLVHVLMQSCPNLRVLATSRQSLGLVGECTFAVPPFQVPDPERVRSAASVARFDSVRLFLDRAAAVAPEFEVTDANSRALARICHDLDGIPLAIELAVARLRSLSLAQIAERITERHRLLDTGVRGLPPRQRTLRALIDWSYELCSEPERRVWARASVFSGSFDLDAVEHVVSGARVPPAEVLGLVDSLVDKSIFLRELAGDRVRYRMLETTRAYGEEKLTGQETARRKHRDWFARLAERFAAEWTGPDQAEWITRLRREHHNIRVALDFCAREPGEAATGLRTAIQLVDYWTLRGYLTEARMWLDRLLPSVAAESRERMSGLVLDGWFALHQGEPATARRCLADAQELAGRVGNVEQEAYLRHVWGMEAMIDADLSRAGELFEQSHRLFQEAGTLRGELFALFMRGLVVGLGGEPEKGRALLDTCVGKTVRIGDVYWRSYALWSRSAIDVADGRFDDAERSGKEALSLEQTLADRSAMTFTLETLAWVAEGRGQHVRAATLFGIAGAMWAELGGSPELYSALTEQHHKHVGSTRSALGEHGYERAFDHGFQMSPVEAVDFALESPPAASAPATPESPLTRRELEIAELVAEGMTNRDIANRLVISHRTAEGHVENILTKLGFTSRSQIAAWVISR</sequence>
<dbReference type="Proteomes" id="UP001500979">
    <property type="component" value="Unassembled WGS sequence"/>
</dbReference>
<dbReference type="InterPro" id="IPR011990">
    <property type="entry name" value="TPR-like_helical_dom_sf"/>
</dbReference>
<keyword evidence="3" id="KW-1185">Reference proteome</keyword>
<dbReference type="InterPro" id="IPR049945">
    <property type="entry name" value="AAA_22"/>
</dbReference>
<dbReference type="PROSITE" id="PS50043">
    <property type="entry name" value="HTH_LUXR_2"/>
    <property type="match status" value="1"/>
</dbReference>
<dbReference type="Gene3D" id="1.25.40.10">
    <property type="entry name" value="Tetratricopeptide repeat domain"/>
    <property type="match status" value="1"/>
</dbReference>
<protein>
    <submittedName>
        <fullName evidence="2">LuxR family transcriptional regulator</fullName>
    </submittedName>
</protein>
<dbReference type="InterPro" id="IPR000792">
    <property type="entry name" value="Tscrpt_reg_LuxR_C"/>
</dbReference>
<evidence type="ECO:0000259" key="1">
    <source>
        <dbReference type="PROSITE" id="PS50043"/>
    </source>
</evidence>
<name>A0ABN3VG46_9PSEU</name>
<comment type="caution">
    <text evidence="2">The sequence shown here is derived from an EMBL/GenBank/DDBJ whole genome shotgun (WGS) entry which is preliminary data.</text>
</comment>
<dbReference type="PRINTS" id="PR00038">
    <property type="entry name" value="HTHLUXR"/>
</dbReference>
<dbReference type="InterPro" id="IPR016032">
    <property type="entry name" value="Sig_transdc_resp-reg_C-effctor"/>
</dbReference>
<dbReference type="Pfam" id="PF13401">
    <property type="entry name" value="AAA_22"/>
    <property type="match status" value="1"/>
</dbReference>
<dbReference type="SUPFAM" id="SSF46894">
    <property type="entry name" value="C-terminal effector domain of the bipartite response regulators"/>
    <property type="match status" value="1"/>
</dbReference>
<gene>
    <name evidence="2" type="ORF">GCM10010470_41360</name>
</gene>
<dbReference type="EMBL" id="BAAAUX010000016">
    <property type="protein sequence ID" value="GAA2802044.1"/>
    <property type="molecule type" value="Genomic_DNA"/>
</dbReference>
<dbReference type="Pfam" id="PF00196">
    <property type="entry name" value="GerE"/>
    <property type="match status" value="1"/>
</dbReference>